<keyword evidence="2" id="KW-1185">Reference proteome</keyword>
<name>A0AAD2D7L8_EUPCR</name>
<gene>
    <name evidence="1" type="ORF">ECRASSUSDP1_LOCUS23980</name>
</gene>
<sequence>MKKTRRSEISRVNSTELRRIKRTRNVSKNKALEGFKTSAGFYKLSKSPIDNSRTLVQYGDFHGQNVYGDATNNIIKLGKNSTYIEHSLDAIDKSEIDLISQGKFDTSPNDVIKSLISKYRARSSESRMKSRNLGASNTDEECFQIKVNNALAPTLHRTPHTNKLSYQENTYNNISQEPEVFRGYDQENSYISRKMSLNSEVSKIIHKARSNSQTRTYNPYRMHCSNLKDASLKSRLESPSKGDPYLYAQERMIMTIDKHIPRDEYSDLMRKERFSHQLLKKHSKASIVLNMAKDSPKKLKPSRDFYTSTNRSPSATLKENLKFIRRRAQNCKTSQNSKNPPHAHKKALNLAQVCFEEKCNLRKLKLRKNLREKTEKKKVVLRDLERGFSEEEDEFEEFKGIEDGEFLQQTDTDQSLLNNHMKEEPEETDPESPTNRIHLQKETQGAKEFDIFEEANKIKVAEEKENEKERKSGIKRSLCRNINREYLQSFNSKKFPIQGITDINGVDGAPYLSYNPRGKPRTKLDKGVYKHLLKNLDDKKIPTFIVNRKREFLFENKSPF</sequence>
<accession>A0AAD2D7L8</accession>
<organism evidence="1 2">
    <name type="scientific">Euplotes crassus</name>
    <dbReference type="NCBI Taxonomy" id="5936"/>
    <lineage>
        <taxon>Eukaryota</taxon>
        <taxon>Sar</taxon>
        <taxon>Alveolata</taxon>
        <taxon>Ciliophora</taxon>
        <taxon>Intramacronucleata</taxon>
        <taxon>Spirotrichea</taxon>
        <taxon>Hypotrichia</taxon>
        <taxon>Euplotida</taxon>
        <taxon>Euplotidae</taxon>
        <taxon>Moneuplotes</taxon>
    </lineage>
</organism>
<proteinExistence type="predicted"/>
<evidence type="ECO:0000313" key="1">
    <source>
        <dbReference type="EMBL" id="CAI2382506.1"/>
    </source>
</evidence>
<dbReference type="Proteomes" id="UP001295684">
    <property type="component" value="Unassembled WGS sequence"/>
</dbReference>
<comment type="caution">
    <text evidence="1">The sequence shown here is derived from an EMBL/GenBank/DDBJ whole genome shotgun (WGS) entry which is preliminary data.</text>
</comment>
<reference evidence="1" key="1">
    <citation type="submission" date="2023-07" db="EMBL/GenBank/DDBJ databases">
        <authorList>
            <consortium name="AG Swart"/>
            <person name="Singh M."/>
            <person name="Singh A."/>
            <person name="Seah K."/>
            <person name="Emmerich C."/>
        </authorList>
    </citation>
    <scope>NUCLEOTIDE SEQUENCE</scope>
    <source>
        <strain evidence="1">DP1</strain>
    </source>
</reference>
<evidence type="ECO:0000313" key="2">
    <source>
        <dbReference type="Proteomes" id="UP001295684"/>
    </source>
</evidence>
<dbReference type="AlphaFoldDB" id="A0AAD2D7L8"/>
<protein>
    <submittedName>
        <fullName evidence="1">Uncharacterized protein</fullName>
    </submittedName>
</protein>
<dbReference type="EMBL" id="CAMPGE010024686">
    <property type="protein sequence ID" value="CAI2382506.1"/>
    <property type="molecule type" value="Genomic_DNA"/>
</dbReference>